<dbReference type="PRINTS" id="PR00111">
    <property type="entry name" value="ABHYDROLASE"/>
</dbReference>
<dbReference type="InterPro" id="IPR022742">
    <property type="entry name" value="Hydrolase_4"/>
</dbReference>
<gene>
    <name evidence="3" type="ORF">MPL3356_20083</name>
</gene>
<dbReference type="GO" id="GO:0042952">
    <property type="term" value="P:beta-ketoadipate pathway"/>
    <property type="evidence" value="ECO:0007669"/>
    <property type="project" value="InterPro"/>
</dbReference>
<protein>
    <submittedName>
        <fullName evidence="3">Beta-ketoadipate enol-lactone hydrolase</fullName>
    </submittedName>
</protein>
<dbReference type="GO" id="GO:0047570">
    <property type="term" value="F:3-oxoadipate enol-lactonase activity"/>
    <property type="evidence" value="ECO:0007669"/>
    <property type="project" value="InterPro"/>
</dbReference>
<name>A0A090F9R5_MESPL</name>
<dbReference type="GO" id="GO:0016020">
    <property type="term" value="C:membrane"/>
    <property type="evidence" value="ECO:0007669"/>
    <property type="project" value="TreeGrafter"/>
</dbReference>
<keyword evidence="1 3" id="KW-0378">Hydrolase</keyword>
<feature type="domain" description="Serine aminopeptidase S33" evidence="2">
    <location>
        <begin position="58"/>
        <end position="250"/>
    </location>
</feature>
<dbReference type="Proteomes" id="UP000045285">
    <property type="component" value="Unassembled WGS sequence"/>
</dbReference>
<proteinExistence type="predicted"/>
<reference evidence="4" key="1">
    <citation type="submission" date="2014-08" db="EMBL/GenBank/DDBJ databases">
        <authorList>
            <person name="Moulin L."/>
        </authorList>
    </citation>
    <scope>NUCLEOTIDE SEQUENCE [LARGE SCALE GENOMIC DNA]</scope>
</reference>
<evidence type="ECO:0000259" key="2">
    <source>
        <dbReference type="Pfam" id="PF12146"/>
    </source>
</evidence>
<dbReference type="PANTHER" id="PTHR43798">
    <property type="entry name" value="MONOACYLGLYCEROL LIPASE"/>
    <property type="match status" value="1"/>
</dbReference>
<dbReference type="InterPro" id="IPR029058">
    <property type="entry name" value="AB_hydrolase_fold"/>
</dbReference>
<sequence>MWVWRIEIVPFVSIDGVTLHHRFIEAAGTSRPIIFINSLGTDFRIWDDVVAKLTGEMPMLVYDKRGHGLSDIGSGARSIDDHVDDLAGLIDHFGFNKVVLFGLSVGGMVAQRLYARRPELVEALILSDTAHKIGTAESWNTRIATVEREGIEAIADGIMKVWFTPEFHASRAADLAGCRNMLTRQALPGYVGTCMAVRDADLTDAASRIAVPTLCIVGDQDGSTPPDLVRSLAGLIPGTRFEVIRDAAHIPCIEQPGALVSLIRDFVASLPEETSVHG</sequence>
<dbReference type="InterPro" id="IPR026968">
    <property type="entry name" value="PcaD/CatD"/>
</dbReference>
<dbReference type="Pfam" id="PF12146">
    <property type="entry name" value="Hydrolase_4"/>
    <property type="match status" value="1"/>
</dbReference>
<dbReference type="SUPFAM" id="SSF53474">
    <property type="entry name" value="alpha/beta-Hydrolases"/>
    <property type="match status" value="1"/>
</dbReference>
<dbReference type="EMBL" id="CCMZ01000012">
    <property type="protein sequence ID" value="CDX15870.1"/>
    <property type="molecule type" value="Genomic_DNA"/>
</dbReference>
<dbReference type="ESTHER" id="mespl-a0a090f9r5">
    <property type="family name" value="Carboxymethylbutenolide_lactonase"/>
</dbReference>
<evidence type="ECO:0000256" key="1">
    <source>
        <dbReference type="ARBA" id="ARBA00022801"/>
    </source>
</evidence>
<evidence type="ECO:0000313" key="3">
    <source>
        <dbReference type="EMBL" id="CDX15870.1"/>
    </source>
</evidence>
<organism evidence="3 4">
    <name type="scientific">Mesorhizobium plurifarium</name>
    <dbReference type="NCBI Taxonomy" id="69974"/>
    <lineage>
        <taxon>Bacteria</taxon>
        <taxon>Pseudomonadati</taxon>
        <taxon>Pseudomonadota</taxon>
        <taxon>Alphaproteobacteria</taxon>
        <taxon>Hyphomicrobiales</taxon>
        <taxon>Phyllobacteriaceae</taxon>
        <taxon>Mesorhizobium</taxon>
    </lineage>
</organism>
<dbReference type="NCBIfam" id="TIGR02427">
    <property type="entry name" value="protocat_pcaD"/>
    <property type="match status" value="1"/>
</dbReference>
<dbReference type="PANTHER" id="PTHR43798:SF31">
    <property type="entry name" value="AB HYDROLASE SUPERFAMILY PROTEIN YCLE"/>
    <property type="match status" value="1"/>
</dbReference>
<dbReference type="STRING" id="69974.MPLDJ20_150392"/>
<accession>A0A090F9R5</accession>
<dbReference type="AlphaFoldDB" id="A0A090F9R5"/>
<dbReference type="InterPro" id="IPR000073">
    <property type="entry name" value="AB_hydrolase_1"/>
</dbReference>
<dbReference type="Gene3D" id="3.40.50.1820">
    <property type="entry name" value="alpha/beta hydrolase"/>
    <property type="match status" value="1"/>
</dbReference>
<keyword evidence="4" id="KW-1185">Reference proteome</keyword>
<evidence type="ECO:0000313" key="4">
    <source>
        <dbReference type="Proteomes" id="UP000045285"/>
    </source>
</evidence>
<dbReference type="InterPro" id="IPR050266">
    <property type="entry name" value="AB_hydrolase_sf"/>
</dbReference>